<reference evidence="3 4" key="1">
    <citation type="submission" date="2020-03" db="EMBL/GenBank/DDBJ databases">
        <title>Soil Listeria distribution.</title>
        <authorList>
            <person name="Liao J."/>
            <person name="Wiedmann M."/>
        </authorList>
    </citation>
    <scope>NUCLEOTIDE SEQUENCE [LARGE SCALE GENOMIC DNA]</scope>
    <source>
        <strain evidence="3 4">FSL L7-1547</strain>
    </source>
</reference>
<keyword evidence="2" id="KW-0862">Zinc</keyword>
<dbReference type="InterPro" id="IPR014710">
    <property type="entry name" value="RmlC-like_jellyroll"/>
</dbReference>
<dbReference type="InterPro" id="IPR011051">
    <property type="entry name" value="RmlC_Cupin_sf"/>
</dbReference>
<protein>
    <submittedName>
        <fullName evidence="3">Mannose-6-phosphate isomerase</fullName>
    </submittedName>
</protein>
<keyword evidence="3" id="KW-0413">Isomerase</keyword>
<dbReference type="EMBL" id="JAASTX010000014">
    <property type="protein sequence ID" value="MBC1492428.1"/>
    <property type="molecule type" value="Genomic_DNA"/>
</dbReference>
<organism evidence="3 4">
    <name type="scientific">Listeria booriae</name>
    <dbReference type="NCBI Taxonomy" id="1552123"/>
    <lineage>
        <taxon>Bacteria</taxon>
        <taxon>Bacillati</taxon>
        <taxon>Bacillota</taxon>
        <taxon>Bacilli</taxon>
        <taxon>Bacillales</taxon>
        <taxon>Listeriaceae</taxon>
        <taxon>Listeria</taxon>
    </lineage>
</organism>
<dbReference type="RefSeq" id="WP_185402369.1">
    <property type="nucleotide sequence ID" value="NZ_JAARQY010000012.1"/>
</dbReference>
<dbReference type="GO" id="GO:0016853">
    <property type="term" value="F:isomerase activity"/>
    <property type="evidence" value="ECO:0007669"/>
    <property type="project" value="UniProtKB-KW"/>
</dbReference>
<dbReference type="Gene3D" id="2.60.120.10">
    <property type="entry name" value="Jelly Rolls"/>
    <property type="match status" value="1"/>
</dbReference>
<evidence type="ECO:0000256" key="2">
    <source>
        <dbReference type="ARBA" id="ARBA00022833"/>
    </source>
</evidence>
<keyword evidence="1" id="KW-0479">Metal-binding</keyword>
<sequence length="583" mass="67669">MKTRQVTYDHFPTTVVRGDYSVWTTYQEISNELLKAAGMLAKEKVIIAVELYPGIRINEIKAHLIEEIPQAHVFFANEYALYGKEIREKFSMLITDDRVFGRMAALTVEDYYDKEKLEALRTDVAEVKEGIVLVYGTGASLAAQADITVYVDVARWEIQQRMRSREQGNWNDANVDEDILRKYKRGFFLDWRAADRLKVDLFDTIDYYIDSNGEDAPRMITWRDYCTGMEQLLSGPFRLVPYFDPGVWGGQWMKEQLGLDKNKENFAWAFDGVAEENSLYLQFGDVRIETPAINMVLKYPRQLLGEEVFSRFGAELPIRFDFLDTMEGQNLSLQVHPDKEYIKKHFGMDYTQEESYYLLDAKEDALVYLGVKDDADKEALFNDLYEAQDGVTPFDADKYIATFNAKKHDHFLIPSGTIHCSGANAMVLEVSLCAYIFTFKLWDWGRLGMDGTPRPVYIDHGKKVMNWNRSEAWVKENLVNHFTVLVDEPGHKKEQTGLYEYEQIVSERDWFTDYVDYDNSEQTVNMLNLIEGEEVEVISVEGLFEPYTVHFAETFIIPAQIEKFRIRNLNVEQKVGVLRARIR</sequence>
<name>A0A7X0XDX9_9LIST</name>
<evidence type="ECO:0000313" key="3">
    <source>
        <dbReference type="EMBL" id="MBC1492428.1"/>
    </source>
</evidence>
<evidence type="ECO:0000313" key="4">
    <source>
        <dbReference type="Proteomes" id="UP000533953"/>
    </source>
</evidence>
<dbReference type="InterPro" id="IPR051804">
    <property type="entry name" value="Carb_Metab_Reg_Kinase/Isom"/>
</dbReference>
<dbReference type="Proteomes" id="UP000533953">
    <property type="component" value="Unassembled WGS sequence"/>
</dbReference>
<dbReference type="PANTHER" id="PTHR42742">
    <property type="entry name" value="TRANSCRIPTIONAL REPRESSOR MPRA"/>
    <property type="match status" value="1"/>
</dbReference>
<dbReference type="AlphaFoldDB" id="A0A7X0XDX9"/>
<proteinExistence type="predicted"/>
<dbReference type="GO" id="GO:0046872">
    <property type="term" value="F:metal ion binding"/>
    <property type="evidence" value="ECO:0007669"/>
    <property type="project" value="UniProtKB-KW"/>
</dbReference>
<gene>
    <name evidence="3" type="ORF">HCI99_11320</name>
</gene>
<evidence type="ECO:0000256" key="1">
    <source>
        <dbReference type="ARBA" id="ARBA00022723"/>
    </source>
</evidence>
<dbReference type="PANTHER" id="PTHR42742:SF3">
    <property type="entry name" value="FRUCTOKINASE"/>
    <property type="match status" value="1"/>
</dbReference>
<dbReference type="SUPFAM" id="SSF51182">
    <property type="entry name" value="RmlC-like cupins"/>
    <property type="match status" value="1"/>
</dbReference>
<dbReference type="CDD" id="cd07010">
    <property type="entry name" value="cupin_PMI_type_I_N_bac"/>
    <property type="match status" value="1"/>
</dbReference>
<comment type="caution">
    <text evidence="3">The sequence shown here is derived from an EMBL/GenBank/DDBJ whole genome shotgun (WGS) entry which is preliminary data.</text>
</comment>
<accession>A0A7X0XDX9</accession>